<gene>
    <name evidence="1" type="ORF">NIES4072_31110</name>
</gene>
<dbReference type="EMBL" id="BDUD01000001">
    <property type="protein sequence ID" value="GBG19443.1"/>
    <property type="molecule type" value="Genomic_DNA"/>
</dbReference>
<proteinExistence type="predicted"/>
<sequence length="74" mass="8289">MITTKVLVTTVKKSFDAAPEVANELVAIAHEMGIPQSAVIVVALEAYFLDYYRKKHEKMRFKAPVEVPKQLLTA</sequence>
<keyword evidence="2" id="KW-1185">Reference proteome</keyword>
<organism evidence="1 2">
    <name type="scientific">Nostoc commune NIES-4072</name>
    <dbReference type="NCBI Taxonomy" id="2005467"/>
    <lineage>
        <taxon>Bacteria</taxon>
        <taxon>Bacillati</taxon>
        <taxon>Cyanobacteriota</taxon>
        <taxon>Cyanophyceae</taxon>
        <taxon>Nostocales</taxon>
        <taxon>Nostocaceae</taxon>
        <taxon>Nostoc</taxon>
    </lineage>
</organism>
<evidence type="ECO:0000313" key="2">
    <source>
        <dbReference type="Proteomes" id="UP000245124"/>
    </source>
</evidence>
<dbReference type="OrthoDB" id="9960897at2"/>
<dbReference type="AlphaFoldDB" id="A0A2R5FTB6"/>
<dbReference type="Proteomes" id="UP000245124">
    <property type="component" value="Unassembled WGS sequence"/>
</dbReference>
<accession>A0A2R5FTB6</accession>
<name>A0A2R5FTB6_NOSCO</name>
<dbReference type="RefSeq" id="WP_109009239.1">
    <property type="nucleotide sequence ID" value="NZ_BDUD01000001.1"/>
</dbReference>
<reference evidence="1 2" key="1">
    <citation type="submission" date="2017-06" db="EMBL/GenBank/DDBJ databases">
        <title>Genome sequencing of cyanobaciteial culture collection at National Institute for Environmental Studies (NIES).</title>
        <authorList>
            <person name="Hirose Y."/>
            <person name="Shimura Y."/>
            <person name="Fujisawa T."/>
            <person name="Nakamura Y."/>
            <person name="Kawachi M."/>
        </authorList>
    </citation>
    <scope>NUCLEOTIDE SEQUENCE [LARGE SCALE GENOMIC DNA]</scope>
    <source>
        <strain evidence="1 2">NIES-4072</strain>
    </source>
</reference>
<evidence type="ECO:0000313" key="1">
    <source>
        <dbReference type="EMBL" id="GBG19443.1"/>
    </source>
</evidence>
<protein>
    <submittedName>
        <fullName evidence="1">Uncharacterized protein</fullName>
    </submittedName>
</protein>
<comment type="caution">
    <text evidence="1">The sequence shown here is derived from an EMBL/GenBank/DDBJ whole genome shotgun (WGS) entry which is preliminary data.</text>
</comment>